<evidence type="ECO:0000256" key="3">
    <source>
        <dbReference type="ARBA" id="ARBA00022793"/>
    </source>
</evidence>
<keyword evidence="9 11" id="KW-1208">Phospholipid metabolism</keyword>
<keyword evidence="10 11" id="KW-0670">Pyruvate</keyword>
<keyword evidence="12" id="KW-0812">Transmembrane</keyword>
<gene>
    <name evidence="11" type="primary">psd</name>
    <name evidence="13" type="ORF">AL399_07560</name>
</gene>
<comment type="catalytic activity">
    <reaction evidence="11">
        <text>a 1,2-diacyl-sn-glycero-3-phospho-L-serine + H(+) = a 1,2-diacyl-sn-glycero-3-phosphoethanolamine + CO2</text>
        <dbReference type="Rhea" id="RHEA:20828"/>
        <dbReference type="ChEBI" id="CHEBI:15378"/>
        <dbReference type="ChEBI" id="CHEBI:16526"/>
        <dbReference type="ChEBI" id="CHEBI:57262"/>
        <dbReference type="ChEBI" id="CHEBI:64612"/>
        <dbReference type="EC" id="4.1.1.65"/>
    </reaction>
</comment>
<dbReference type="EC" id="4.1.1.65" evidence="11"/>
<proteinExistence type="inferred from homology"/>
<feature type="active site" description="Schiff-base intermediate with substrate; via pyruvic acid" evidence="11">
    <location>
        <position position="186"/>
    </location>
</feature>
<name>A0A0Q4B827_9BACT</name>
<keyword evidence="1 11" id="KW-1003">Cell membrane</keyword>
<dbReference type="PATRIC" id="fig|1702214.3.peg.1255"/>
<dbReference type="HAMAP" id="MF_00664">
    <property type="entry name" value="PS_decarb_PSD_A"/>
    <property type="match status" value="1"/>
</dbReference>
<evidence type="ECO:0000256" key="11">
    <source>
        <dbReference type="HAMAP-Rule" id="MF_00664"/>
    </source>
</evidence>
<dbReference type="InterPro" id="IPR033175">
    <property type="entry name" value="PSD-A"/>
</dbReference>
<comment type="subcellular location">
    <subcellularLocation>
        <location evidence="11">Cell membrane</location>
        <topology evidence="11">Peripheral membrane protein</topology>
    </subcellularLocation>
</comment>
<feature type="modified residue" description="Pyruvic acid (Ser); by autocatalysis" evidence="11">
    <location>
        <position position="186"/>
    </location>
</feature>
<evidence type="ECO:0000313" key="14">
    <source>
        <dbReference type="Proteomes" id="UP000054172"/>
    </source>
</evidence>
<dbReference type="UniPathway" id="UPA00558">
    <property type="reaction ID" value="UER00616"/>
</dbReference>
<dbReference type="Pfam" id="PF02666">
    <property type="entry name" value="PS_Dcarbxylase"/>
    <property type="match status" value="1"/>
</dbReference>
<reference evidence="13" key="1">
    <citation type="submission" date="2015-08" db="EMBL/GenBank/DDBJ databases">
        <title>Candidatus Bacteriodes Periocalifornicus.</title>
        <authorList>
            <person name="McLean J.S."/>
            <person name="Kelley S."/>
        </authorList>
    </citation>
    <scope>NUCLEOTIDE SEQUENCE [LARGE SCALE GENOMIC DNA]</scope>
    <source>
        <strain evidence="13">12B</strain>
    </source>
</reference>
<evidence type="ECO:0000256" key="9">
    <source>
        <dbReference type="ARBA" id="ARBA00023264"/>
    </source>
</evidence>
<dbReference type="GO" id="GO:0006646">
    <property type="term" value="P:phosphatidylethanolamine biosynthetic process"/>
    <property type="evidence" value="ECO:0007669"/>
    <property type="project" value="UniProtKB-UniRule"/>
</dbReference>
<keyword evidence="8 11" id="KW-0456">Lyase</keyword>
<keyword evidence="12" id="KW-1133">Transmembrane helix</keyword>
<feature type="chain" id="PRO_5023314395" description="Phosphatidylserine decarboxylase alpha chain" evidence="11">
    <location>
        <begin position="186"/>
        <end position="216"/>
    </location>
</feature>
<keyword evidence="14" id="KW-1185">Reference proteome</keyword>
<dbReference type="STRING" id="1702214.AL399_07560"/>
<evidence type="ECO:0000256" key="2">
    <source>
        <dbReference type="ARBA" id="ARBA00022516"/>
    </source>
</evidence>
<evidence type="ECO:0000256" key="8">
    <source>
        <dbReference type="ARBA" id="ARBA00023239"/>
    </source>
</evidence>
<keyword evidence="7 11" id="KW-0594">Phospholipid biosynthesis</keyword>
<feature type="transmembrane region" description="Helical" evidence="12">
    <location>
        <begin position="7"/>
        <end position="26"/>
    </location>
</feature>
<evidence type="ECO:0000256" key="5">
    <source>
        <dbReference type="ARBA" id="ARBA00023136"/>
    </source>
</evidence>
<dbReference type="NCBIfam" id="NF003678">
    <property type="entry name" value="PRK05305.1-2"/>
    <property type="match status" value="1"/>
</dbReference>
<evidence type="ECO:0000256" key="6">
    <source>
        <dbReference type="ARBA" id="ARBA00023145"/>
    </source>
</evidence>
<keyword evidence="6 11" id="KW-0865">Zymogen</keyword>
<feature type="site" description="Cleavage (non-hydrolytic); by autocatalysis" evidence="11">
    <location>
        <begin position="185"/>
        <end position="186"/>
    </location>
</feature>
<dbReference type="InterPro" id="IPR003817">
    <property type="entry name" value="PS_Dcarbxylase"/>
</dbReference>
<evidence type="ECO:0000256" key="4">
    <source>
        <dbReference type="ARBA" id="ARBA00023098"/>
    </source>
</evidence>
<dbReference type="PANTHER" id="PTHR35809:SF1">
    <property type="entry name" value="ARCHAETIDYLSERINE DECARBOXYLASE PROENZYME-RELATED"/>
    <property type="match status" value="1"/>
</dbReference>
<comment type="subunit">
    <text evidence="11">Heterodimer of a large membrane-associated beta subunit and a small pyruvoyl-containing alpha subunit.</text>
</comment>
<dbReference type="GO" id="GO:0004609">
    <property type="term" value="F:phosphatidylserine decarboxylase activity"/>
    <property type="evidence" value="ECO:0007669"/>
    <property type="project" value="UniProtKB-UniRule"/>
</dbReference>
<comment type="PTM">
    <text evidence="11">Is synthesized initially as an inactive proenzyme. Formation of the active enzyme involves a self-maturation process in which the active site pyruvoyl group is generated from an internal serine residue via an autocatalytic post-translational modification. Two non-identical subunits are generated from the proenzyme in this reaction, and the pyruvate is formed at the N-terminus of the alpha chain, which is derived from the carboxyl end of the proenzyme. The post-translation cleavage follows an unusual pathway, termed non-hydrolytic serinolysis, in which the side chain hydroxyl group of the serine supplies its oxygen atom to form the C-terminus of the beta chain, while the remainder of the serine residue undergoes an oxidative deamination to produce ammonia and the pyruvoyl prosthetic group on the alpha chain.</text>
</comment>
<keyword evidence="2 11" id="KW-0444">Lipid biosynthesis</keyword>
<dbReference type="PANTHER" id="PTHR35809">
    <property type="entry name" value="ARCHAETIDYLSERINE DECARBOXYLASE PROENZYME-RELATED"/>
    <property type="match status" value="1"/>
</dbReference>
<accession>A0A0Q4B827</accession>
<comment type="caution">
    <text evidence="13">The sequence shown here is derived from an EMBL/GenBank/DDBJ whole genome shotgun (WGS) entry which is preliminary data.</text>
</comment>
<keyword evidence="5 11" id="KW-0472">Membrane</keyword>
<evidence type="ECO:0000256" key="7">
    <source>
        <dbReference type="ARBA" id="ARBA00023209"/>
    </source>
</evidence>
<dbReference type="Proteomes" id="UP000054172">
    <property type="component" value="Unassembled WGS sequence"/>
</dbReference>
<organism evidence="13 14">
    <name type="scientific">Candidatus [Bacteroides] periocalifornicus</name>
    <dbReference type="NCBI Taxonomy" id="1702214"/>
    <lineage>
        <taxon>Bacteria</taxon>
        <taxon>Pseudomonadati</taxon>
        <taxon>Bacteroidota</taxon>
    </lineage>
</organism>
<comment type="pathway">
    <text evidence="11">Phospholipid metabolism; phosphatidylethanolamine biosynthesis; phosphatidylethanolamine from CDP-diacylglycerol: step 2/2.</text>
</comment>
<keyword evidence="4 11" id="KW-0443">Lipid metabolism</keyword>
<comment type="cofactor">
    <cofactor evidence="11">
        <name>pyruvate</name>
        <dbReference type="ChEBI" id="CHEBI:15361"/>
    </cofactor>
    <text evidence="11">Binds 1 pyruvoyl group covalently per subunit.</text>
</comment>
<protein>
    <recommendedName>
        <fullName evidence="11">Phosphatidylserine decarboxylase proenzyme</fullName>
        <ecNumber evidence="11">4.1.1.65</ecNumber>
    </recommendedName>
    <component>
        <recommendedName>
            <fullName evidence="11">Phosphatidylserine decarboxylase alpha chain</fullName>
        </recommendedName>
    </component>
    <component>
        <recommendedName>
            <fullName evidence="11">Phosphatidylserine decarboxylase beta chain</fullName>
        </recommendedName>
    </component>
</protein>
<dbReference type="EMBL" id="LIIK01000041">
    <property type="protein sequence ID" value="KQM08385.1"/>
    <property type="molecule type" value="Genomic_DNA"/>
</dbReference>
<feature type="chain" id="PRO_5023314394" description="Phosphatidylserine decarboxylase beta chain" evidence="11">
    <location>
        <begin position="1"/>
        <end position="185"/>
    </location>
</feature>
<comment type="similarity">
    <text evidence="11">Belongs to the phosphatidylserine decarboxylase family. PSD-A subfamily.</text>
</comment>
<feature type="transmembrane region" description="Helical" evidence="12">
    <location>
        <begin position="32"/>
        <end position="52"/>
    </location>
</feature>
<keyword evidence="3 11" id="KW-0210">Decarboxylase</keyword>
<evidence type="ECO:0000256" key="12">
    <source>
        <dbReference type="SAM" id="Phobius"/>
    </source>
</evidence>
<dbReference type="GO" id="GO:0005886">
    <property type="term" value="C:plasma membrane"/>
    <property type="evidence" value="ECO:0007669"/>
    <property type="project" value="UniProtKB-SubCell"/>
</dbReference>
<sequence length="216" mass="24336">MTVHKEGTRIVLITLLACVLITWVVWVLANALWTVIVGILLLLLFLFVVRFFRIPQRLCVESDDVVYSPADGRIVAIEEVVEPEYFGERRLQVSVFMSVWNVHANWYPVGGRVVYTRYHKGKFLVAWLPKSSTENERSTVVVERPDGKAVLLRQIAGAVARRIVTYSKPEDAVRQGQELGFIKFGSRVDVFLPLGAEVLVRIGDAVVGTQTPLARM</sequence>
<comment type="function">
    <text evidence="11">Catalyzes the formation of phosphatidylethanolamine (PtdEtn) from phosphatidylserine (PtdSer).</text>
</comment>
<evidence type="ECO:0000256" key="10">
    <source>
        <dbReference type="ARBA" id="ARBA00023317"/>
    </source>
</evidence>
<evidence type="ECO:0000313" key="13">
    <source>
        <dbReference type="EMBL" id="KQM08385.1"/>
    </source>
</evidence>
<evidence type="ECO:0000256" key="1">
    <source>
        <dbReference type="ARBA" id="ARBA00022475"/>
    </source>
</evidence>
<dbReference type="AlphaFoldDB" id="A0A0Q4B827"/>